<evidence type="ECO:0000259" key="2">
    <source>
        <dbReference type="Pfam" id="PF17802"/>
    </source>
</evidence>
<dbReference type="InterPro" id="IPR041033">
    <property type="entry name" value="SpaA_PFL_dom_1"/>
</dbReference>
<evidence type="ECO:0000313" key="4">
    <source>
        <dbReference type="Proteomes" id="UP001442841"/>
    </source>
</evidence>
<dbReference type="Pfam" id="PF17802">
    <property type="entry name" value="SpaA"/>
    <property type="match status" value="1"/>
</dbReference>
<dbReference type="InterPro" id="IPR013783">
    <property type="entry name" value="Ig-like_fold"/>
</dbReference>
<evidence type="ECO:0000313" key="3">
    <source>
        <dbReference type="EMBL" id="XAN08214.1"/>
    </source>
</evidence>
<dbReference type="Gene3D" id="2.60.40.10">
    <property type="entry name" value="Immunoglobulins"/>
    <property type="match status" value="1"/>
</dbReference>
<dbReference type="RefSeq" id="WP_425309669.1">
    <property type="nucleotide sequence ID" value="NZ_CP154795.1"/>
</dbReference>
<dbReference type="Proteomes" id="UP001442841">
    <property type="component" value="Chromosome"/>
</dbReference>
<organism evidence="3 4">
    <name type="scientific">Ammonicoccus fulvus</name>
    <dbReference type="NCBI Taxonomy" id="3138240"/>
    <lineage>
        <taxon>Bacteria</taxon>
        <taxon>Bacillati</taxon>
        <taxon>Actinomycetota</taxon>
        <taxon>Actinomycetes</taxon>
        <taxon>Propionibacteriales</taxon>
        <taxon>Propionibacteriaceae</taxon>
        <taxon>Ammonicoccus</taxon>
    </lineage>
</organism>
<reference evidence="3 4" key="1">
    <citation type="submission" date="2024-04" db="EMBL/GenBank/DDBJ databases">
        <title>Isolation of an actinomycete strain from pig manure.</title>
        <authorList>
            <person name="Gong T."/>
            <person name="Yu Z."/>
            <person name="An M."/>
            <person name="Wei C."/>
            <person name="Yang W."/>
            <person name="Liu L."/>
        </authorList>
    </citation>
    <scope>NUCLEOTIDE SEQUENCE [LARGE SCALE GENOMIC DNA]</scope>
    <source>
        <strain evidence="3 4">ZF39</strain>
    </source>
</reference>
<keyword evidence="1" id="KW-0812">Transmembrane</keyword>
<feature type="domain" description="SpaA-like prealbumin fold" evidence="2">
    <location>
        <begin position="245"/>
        <end position="315"/>
    </location>
</feature>
<accession>A0ABZ3FSZ3</accession>
<feature type="transmembrane region" description="Helical" evidence="1">
    <location>
        <begin position="358"/>
        <end position="376"/>
    </location>
</feature>
<keyword evidence="1" id="KW-1133">Transmembrane helix</keyword>
<proteinExistence type="predicted"/>
<evidence type="ECO:0000256" key="1">
    <source>
        <dbReference type="SAM" id="Phobius"/>
    </source>
</evidence>
<dbReference type="EMBL" id="CP154795">
    <property type="protein sequence ID" value="XAN08214.1"/>
    <property type="molecule type" value="Genomic_DNA"/>
</dbReference>
<sequence>MDGPYTTTNKGVWNITSLANEDLTYNTIPLADNVACIPVVANQKWVVQKSAPATYNADGTPATWAPAGTTGAKVQVGADGTATIYYKVTVTNQGDYATKHPAFPDTMTLPGGFTVASVNVFGPNSLTTPLPGVIVNTSTGPPATASFNFPPGTTDLVPPNGSVDYYVVLKASSGTLTAAQWAKAGTCDTADAGNASAGGFFNQVSITGDSGTDGNNDACVPVLPATKVIHVAKYGAYCDVGSTSCLLPGAQFVITTDPNVTSGAATFAMTPDTAGSTFTSGQLQIGPTYYLVETKAPDRFNLLATPVSFTVDSNGVVLDPNQAAANGTLIGLSADKLMITVTDTQTGDLPEAGGLGTGPNLGIGLFLVAGAILLYWRTSRNRPAQNLAARD</sequence>
<keyword evidence="1" id="KW-0472">Membrane</keyword>
<keyword evidence="4" id="KW-1185">Reference proteome</keyword>
<name>A0ABZ3FSZ3_9ACTN</name>
<gene>
    <name evidence="3" type="ORF">AADG42_13175</name>
</gene>
<protein>
    <submittedName>
        <fullName evidence="3">Prealbumin-like fold domain-containing protein</fullName>
    </submittedName>
</protein>